<reference evidence="1" key="1">
    <citation type="submission" date="2020-04" db="EMBL/GenBank/DDBJ databases">
        <authorList>
            <person name="Chiriac C."/>
            <person name="Salcher M."/>
            <person name="Ghai R."/>
            <person name="Kavagutti S V."/>
        </authorList>
    </citation>
    <scope>NUCLEOTIDE SEQUENCE</scope>
</reference>
<protein>
    <submittedName>
        <fullName evidence="1">Uncharacterized protein</fullName>
    </submittedName>
</protein>
<organism evidence="1">
    <name type="scientific">uncultured Caudovirales phage</name>
    <dbReference type="NCBI Taxonomy" id="2100421"/>
    <lineage>
        <taxon>Viruses</taxon>
        <taxon>Duplodnaviria</taxon>
        <taxon>Heunggongvirae</taxon>
        <taxon>Uroviricota</taxon>
        <taxon>Caudoviricetes</taxon>
        <taxon>Peduoviridae</taxon>
        <taxon>Maltschvirus</taxon>
        <taxon>Maltschvirus maltsch</taxon>
    </lineage>
</organism>
<name>A0A6J5M7V5_9CAUD</name>
<accession>A0A6J5M7V5</accession>
<sequence length="584" mass="61320">MATLNDILFGGSAEWNRNALVNVLNQLNSTRQVGMDGMMGAKDDLYSRLIPFLDNAGAGNEKTRQNVTGLLNDSLNPDSAYNAFNFFGNDPFERGSNPQQAGLMGQQAGLAGNQAGMGDLANQVFQGGGWTQQGQNLFDNLDKFRAGGGPNDQMRNLAMQVIQGGGANPYSNFTVDKGTEAINRGGATQQSDSLMNFGQQGLQERGMTPWDQMALGAAQQGLQTQGFNPNSNALSGTGQGLLSSGGRNLENEFLKGRGKQILETNPLLSMDEVTSGAADRAGSLFAQNSQQNYEQAMKRGGGPGTLSGLQNQAVQENEDSMLRGISEAVNSARMGQQGLQLQQFQNGAGLMGSGMEDVLRNLQTGGNLTSQGEQSALARMLGLTSLGSDSSNRALNAQQLYSQMLGQSGQLSNQNMQTLGGLGMQGLGEANDKLNSGINMFGQTQGNDLQALQQYLQTLGQTNNYALGAGGLANQSFGGAQQGLSGIFGQNMQQGQFGLDRQKTQFGAQQGNMNSGMNFLNQQQGNFLQGLNPIQNTQNLGAQQFLGGSTSQAGLFSPNTNVQGGILSDLISGGASVASKMAGS</sequence>
<gene>
    <name evidence="1" type="ORF">UFOVP434_37</name>
</gene>
<evidence type="ECO:0000313" key="1">
    <source>
        <dbReference type="EMBL" id="CAB4142778.1"/>
    </source>
</evidence>
<dbReference type="EMBL" id="LR796415">
    <property type="protein sequence ID" value="CAB4142778.1"/>
    <property type="molecule type" value="Genomic_DNA"/>
</dbReference>
<proteinExistence type="predicted"/>